<gene>
    <name evidence="1" type="ORF">Scaly_1508800</name>
</gene>
<accession>A0AAW2PRJ7</accession>
<proteinExistence type="predicted"/>
<name>A0AAW2PRJ7_9LAMI</name>
<dbReference type="AlphaFoldDB" id="A0AAW2PRJ7"/>
<protein>
    <submittedName>
        <fullName evidence="1">Uncharacterized protein</fullName>
    </submittedName>
</protein>
<organism evidence="1">
    <name type="scientific">Sesamum calycinum</name>
    <dbReference type="NCBI Taxonomy" id="2727403"/>
    <lineage>
        <taxon>Eukaryota</taxon>
        <taxon>Viridiplantae</taxon>
        <taxon>Streptophyta</taxon>
        <taxon>Embryophyta</taxon>
        <taxon>Tracheophyta</taxon>
        <taxon>Spermatophyta</taxon>
        <taxon>Magnoliopsida</taxon>
        <taxon>eudicotyledons</taxon>
        <taxon>Gunneridae</taxon>
        <taxon>Pentapetalae</taxon>
        <taxon>asterids</taxon>
        <taxon>lamiids</taxon>
        <taxon>Lamiales</taxon>
        <taxon>Pedaliaceae</taxon>
        <taxon>Sesamum</taxon>
    </lineage>
</organism>
<dbReference type="EMBL" id="JACGWM010000008">
    <property type="protein sequence ID" value="KAL0358231.1"/>
    <property type="molecule type" value="Genomic_DNA"/>
</dbReference>
<reference evidence="1" key="2">
    <citation type="journal article" date="2024" name="Plant">
        <title>Genomic evolution and insights into agronomic trait innovations of Sesamum species.</title>
        <authorList>
            <person name="Miao H."/>
            <person name="Wang L."/>
            <person name="Qu L."/>
            <person name="Liu H."/>
            <person name="Sun Y."/>
            <person name="Le M."/>
            <person name="Wang Q."/>
            <person name="Wei S."/>
            <person name="Zheng Y."/>
            <person name="Lin W."/>
            <person name="Duan Y."/>
            <person name="Cao H."/>
            <person name="Xiong S."/>
            <person name="Wang X."/>
            <person name="Wei L."/>
            <person name="Li C."/>
            <person name="Ma Q."/>
            <person name="Ju M."/>
            <person name="Zhao R."/>
            <person name="Li G."/>
            <person name="Mu C."/>
            <person name="Tian Q."/>
            <person name="Mei H."/>
            <person name="Zhang T."/>
            <person name="Gao T."/>
            <person name="Zhang H."/>
        </authorList>
    </citation>
    <scope>NUCLEOTIDE SEQUENCE</scope>
    <source>
        <strain evidence="1">KEN8</strain>
    </source>
</reference>
<sequence length="114" mass="13236">MIHNELRKMLDVPYAFAMDIKITLKYLRKIKDMFLIYGDGEFILEGYSDDSLQSDVDNAKSQSEFVFRLNGGRGDIRMDHVTWADNTTNTLTKQELENTHAQHVEKMGLRFMGD</sequence>
<evidence type="ECO:0000313" key="1">
    <source>
        <dbReference type="EMBL" id="KAL0358231.1"/>
    </source>
</evidence>
<reference evidence="1" key="1">
    <citation type="submission" date="2020-06" db="EMBL/GenBank/DDBJ databases">
        <authorList>
            <person name="Li T."/>
            <person name="Hu X."/>
            <person name="Zhang T."/>
            <person name="Song X."/>
            <person name="Zhang H."/>
            <person name="Dai N."/>
            <person name="Sheng W."/>
            <person name="Hou X."/>
            <person name="Wei L."/>
        </authorList>
    </citation>
    <scope>NUCLEOTIDE SEQUENCE</scope>
    <source>
        <strain evidence="1">KEN8</strain>
        <tissue evidence="1">Leaf</tissue>
    </source>
</reference>
<comment type="caution">
    <text evidence="1">The sequence shown here is derived from an EMBL/GenBank/DDBJ whole genome shotgun (WGS) entry which is preliminary data.</text>
</comment>